<dbReference type="STRING" id="2711.A0A067FKZ0"/>
<dbReference type="AlphaFoldDB" id="A0A067FKZ0"/>
<sequence length="376" mass="42246">MKHGGSRRRRLSVQTMLVVFVICSAGVGLLMTMTMLIVRPLDTPPNTSADVFLPVENDVDSSQLLEETETETESESESETKTSTVSNPKRCATVEEMGEDFKGSIQEESLKVRKLIQRHFDLNGASRVRNLPPEQFCKHGFVLGKASEAGFGNEMYKILTGAALSVMLNRSLIIGQTRGKYPFGEYISYSNVSFTLEEVKHLWRRNGCLKKYGRHLVMRIDDFEKPPQTNVLCSNWRKWEQPIIWFQGTTDAVAAQFFLKNVHPEMRNAANDLFGHPESLHAQPNVFGELMRVLISPSEDVEEAVKWVLGNGVDPDISLHMRMLTNRSVRAVQAAVKCIRKVVNSLNLTSRPKTVIVSDTPSFAKTITPNISEFAE</sequence>
<dbReference type="InterPro" id="IPR056712">
    <property type="entry name" value="DUF7810"/>
</dbReference>
<dbReference type="eggNOG" id="ENOG502QU5Y">
    <property type="taxonomic scope" value="Eukaryota"/>
</dbReference>
<accession>A0A067FKZ0</accession>
<dbReference type="PANTHER" id="PTHR35736:SF1">
    <property type="entry name" value="EXPRESSED PROTEIN"/>
    <property type="match status" value="1"/>
</dbReference>
<dbReference type="PaxDb" id="2711-XP_006468836.1"/>
<feature type="non-terminal residue" evidence="3">
    <location>
        <position position="376"/>
    </location>
</feature>
<feature type="region of interest" description="Disordered" evidence="1">
    <location>
        <begin position="62"/>
        <end position="87"/>
    </location>
</feature>
<keyword evidence="2" id="KW-1133">Transmembrane helix</keyword>
<evidence type="ECO:0000313" key="3">
    <source>
        <dbReference type="EMBL" id="KDO63861.1"/>
    </source>
</evidence>
<dbReference type="Pfam" id="PF25102">
    <property type="entry name" value="DUF7810"/>
    <property type="match status" value="1"/>
</dbReference>
<feature type="transmembrane region" description="Helical" evidence="2">
    <location>
        <begin position="12"/>
        <end position="38"/>
    </location>
</feature>
<evidence type="ECO:0000256" key="1">
    <source>
        <dbReference type="SAM" id="MobiDB-lite"/>
    </source>
</evidence>
<gene>
    <name evidence="3" type="ORF">CISIN_1g0084701mg</name>
</gene>
<evidence type="ECO:0000313" key="4">
    <source>
        <dbReference type="Proteomes" id="UP000027120"/>
    </source>
</evidence>
<keyword evidence="2" id="KW-0472">Membrane</keyword>
<dbReference type="EMBL" id="KK784910">
    <property type="protein sequence ID" value="KDO63861.1"/>
    <property type="molecule type" value="Genomic_DNA"/>
</dbReference>
<protein>
    <submittedName>
        <fullName evidence="3">Uncharacterized protein</fullName>
    </submittedName>
</protein>
<keyword evidence="2" id="KW-0812">Transmembrane</keyword>
<keyword evidence="4" id="KW-1185">Reference proteome</keyword>
<proteinExistence type="predicted"/>
<dbReference type="Proteomes" id="UP000027120">
    <property type="component" value="Unassembled WGS sequence"/>
</dbReference>
<organism evidence="3 4">
    <name type="scientific">Citrus sinensis</name>
    <name type="common">Sweet orange</name>
    <name type="synonym">Citrus aurantium var. sinensis</name>
    <dbReference type="NCBI Taxonomy" id="2711"/>
    <lineage>
        <taxon>Eukaryota</taxon>
        <taxon>Viridiplantae</taxon>
        <taxon>Streptophyta</taxon>
        <taxon>Embryophyta</taxon>
        <taxon>Tracheophyta</taxon>
        <taxon>Spermatophyta</taxon>
        <taxon>Magnoliopsida</taxon>
        <taxon>eudicotyledons</taxon>
        <taxon>Gunneridae</taxon>
        <taxon>Pentapetalae</taxon>
        <taxon>rosids</taxon>
        <taxon>malvids</taxon>
        <taxon>Sapindales</taxon>
        <taxon>Rutaceae</taxon>
        <taxon>Aurantioideae</taxon>
        <taxon>Citrus</taxon>
    </lineage>
</organism>
<feature type="compositionally biased region" description="Acidic residues" evidence="1">
    <location>
        <begin position="66"/>
        <end position="77"/>
    </location>
</feature>
<reference evidence="3 4" key="1">
    <citation type="submission" date="2014-04" db="EMBL/GenBank/DDBJ databases">
        <authorList>
            <consortium name="International Citrus Genome Consortium"/>
            <person name="Gmitter F."/>
            <person name="Chen C."/>
            <person name="Farmerie W."/>
            <person name="Harkins T."/>
            <person name="Desany B."/>
            <person name="Mohiuddin M."/>
            <person name="Kodira C."/>
            <person name="Borodovsky M."/>
            <person name="Lomsadze A."/>
            <person name="Burns P."/>
            <person name="Jenkins J."/>
            <person name="Prochnik S."/>
            <person name="Shu S."/>
            <person name="Chapman J."/>
            <person name="Pitluck S."/>
            <person name="Schmutz J."/>
            <person name="Rokhsar D."/>
        </authorList>
    </citation>
    <scope>NUCLEOTIDE SEQUENCE</scope>
</reference>
<evidence type="ECO:0000256" key="2">
    <source>
        <dbReference type="SAM" id="Phobius"/>
    </source>
</evidence>
<name>A0A067FKZ0_CITSI</name>
<dbReference type="PANTHER" id="PTHR35736">
    <property type="entry name" value="EXPRESSED PROTEIN"/>
    <property type="match status" value="1"/>
</dbReference>